<dbReference type="SUPFAM" id="SSF47175">
    <property type="entry name" value="Cytochromes"/>
    <property type="match status" value="1"/>
</dbReference>
<name>A0A060UNC6_9PROT</name>
<evidence type="ECO:0000256" key="1">
    <source>
        <dbReference type="SAM" id="SignalP"/>
    </source>
</evidence>
<dbReference type="EMBL" id="LT841305">
    <property type="protein sequence ID" value="SMH65727.1"/>
    <property type="molecule type" value="Genomic_DNA"/>
</dbReference>
<dbReference type="GO" id="GO:0009055">
    <property type="term" value="F:electron transfer activity"/>
    <property type="evidence" value="ECO:0007669"/>
    <property type="project" value="InterPro"/>
</dbReference>
<dbReference type="Pfam" id="PF01322">
    <property type="entry name" value="Cytochrom_C_2"/>
    <property type="match status" value="1"/>
</dbReference>
<evidence type="ECO:0000313" key="2">
    <source>
        <dbReference type="EMBL" id="CDQ09945.1"/>
    </source>
</evidence>
<dbReference type="InterPro" id="IPR010980">
    <property type="entry name" value="Cyt_c/b562"/>
</dbReference>
<dbReference type="GO" id="GO:0020037">
    <property type="term" value="F:heme binding"/>
    <property type="evidence" value="ECO:0007669"/>
    <property type="project" value="InterPro"/>
</dbReference>
<dbReference type="Gene3D" id="1.20.120.10">
    <property type="entry name" value="Cytochrome c/b562"/>
    <property type="match status" value="1"/>
</dbReference>
<organism evidence="2">
    <name type="scientific">Acidithiobacillus ferrivorans</name>
    <dbReference type="NCBI Taxonomy" id="160808"/>
    <lineage>
        <taxon>Bacteria</taxon>
        <taxon>Pseudomonadati</taxon>
        <taxon>Pseudomonadota</taxon>
        <taxon>Acidithiobacillia</taxon>
        <taxon>Acidithiobacillales</taxon>
        <taxon>Acidithiobacillaceae</taxon>
        <taxon>Acidithiobacillus</taxon>
    </lineage>
</organism>
<reference evidence="3 4" key="3">
    <citation type="submission" date="2017-03" db="EMBL/GenBank/DDBJ databases">
        <authorList>
            <person name="Regsiter A."/>
            <person name="William W."/>
        </authorList>
    </citation>
    <scope>NUCLEOTIDE SEQUENCE [LARGE SCALE GENOMIC DNA]</scope>
    <source>
        <strain evidence="3">PRJEB5721</strain>
    </source>
</reference>
<dbReference type="InterPro" id="IPR002321">
    <property type="entry name" value="Cyt_c_II"/>
</dbReference>
<keyword evidence="1" id="KW-0732">Signal</keyword>
<dbReference type="AlphaFoldDB" id="A0A060UNC6"/>
<dbReference type="GO" id="GO:0022900">
    <property type="term" value="P:electron transport chain"/>
    <property type="evidence" value="ECO:0007669"/>
    <property type="project" value="InterPro"/>
</dbReference>
<dbReference type="PROSITE" id="PS51009">
    <property type="entry name" value="CYTCII"/>
    <property type="match status" value="1"/>
</dbReference>
<feature type="signal peptide" evidence="1">
    <location>
        <begin position="1"/>
        <end position="32"/>
    </location>
</feature>
<feature type="chain" id="PRO_5001593380" evidence="1">
    <location>
        <begin position="33"/>
        <end position="164"/>
    </location>
</feature>
<dbReference type="GO" id="GO:0005506">
    <property type="term" value="F:iron ion binding"/>
    <property type="evidence" value="ECO:0007669"/>
    <property type="project" value="InterPro"/>
</dbReference>
<reference evidence="2" key="2">
    <citation type="submission" date="2014-07" db="EMBL/GenBank/DDBJ databases">
        <title>Initial genome analysis of the psychrotolerant acidophile Acidithiobacillus ferrivorans CF27: insights into iron and sulfur oxidation pathways and into biofilm formation.</title>
        <authorList>
            <person name="Talla E."/>
            <person name="Hedrich S."/>
            <person name="Mangenot S."/>
            <person name="Ji B."/>
            <person name="Johnson D.B."/>
            <person name="Barbe V."/>
            <person name="Bonnefoy V."/>
        </authorList>
    </citation>
    <scope>NUCLEOTIDE SEQUENCE [LARGE SCALE GENOMIC DNA]</scope>
    <source>
        <strain evidence="2">CF27</strain>
    </source>
</reference>
<evidence type="ECO:0000313" key="3">
    <source>
        <dbReference type="EMBL" id="SMH65727.1"/>
    </source>
</evidence>
<dbReference type="EMBL" id="CCCS020000031">
    <property type="protein sequence ID" value="CDQ09945.1"/>
    <property type="molecule type" value="Genomic_DNA"/>
</dbReference>
<reference evidence="2" key="1">
    <citation type="submission" date="2014-03" db="EMBL/GenBank/DDBJ databases">
        <authorList>
            <person name="Genoscope - CEA"/>
        </authorList>
    </citation>
    <scope>NUCLEOTIDE SEQUENCE [LARGE SCALE GENOMIC DNA]</scope>
    <source>
        <strain evidence="2">CF27</strain>
    </source>
</reference>
<protein>
    <submittedName>
        <fullName evidence="2">Cytochrome c prime</fullName>
    </submittedName>
</protein>
<accession>A0A060UNC6</accession>
<dbReference type="RefSeq" id="WP_081919354.1">
    <property type="nucleotide sequence ID" value="NZ_CCCS020000031.1"/>
</dbReference>
<proteinExistence type="predicted"/>
<keyword evidence="4" id="KW-1185">Reference proteome</keyword>
<gene>
    <name evidence="3" type="ORF">AFERRI_20511</name>
    <name evidence="2" type="ORF">AFERRI_370049</name>
</gene>
<evidence type="ECO:0000313" key="4">
    <source>
        <dbReference type="Proteomes" id="UP000193925"/>
    </source>
</evidence>
<sequence length="164" mass="18359">MGFNGFRTCRLRDPLLWISVALLMSFAGDANATGIAQIIHARKVHFRTLGRTDKSLRDQMDRSHLNWRLIQVDARQIAVLAASLPTWFPAGSGKGHGVGTRASPEIWAKPAAFTQAAQRMRISAQNMTRDAADHDLHALALDTRRLGQSCDSCHRVFRTHSSWW</sequence>
<dbReference type="Proteomes" id="UP000193925">
    <property type="component" value="Chromosome AFERRI"/>
</dbReference>